<dbReference type="PANTHER" id="PTHR33594:SF1">
    <property type="entry name" value="HD_PDEASE DOMAIN-CONTAINING PROTEIN"/>
    <property type="match status" value="1"/>
</dbReference>
<dbReference type="KEGG" id="mfk:E2N92_08970"/>
<dbReference type="EMBL" id="CP037968">
    <property type="protein sequence ID" value="QYZ80436.1"/>
    <property type="molecule type" value="Genomic_DNA"/>
</dbReference>
<gene>
    <name evidence="2" type="ORF">E2N92_08970</name>
</gene>
<dbReference type="AlphaFoldDB" id="A0A8G1A3L5"/>
<proteinExistence type="predicted"/>
<dbReference type="PANTHER" id="PTHR33594">
    <property type="entry name" value="SUPERFAMILY HYDROLASE, PUTATIVE (AFU_ORTHOLOGUE AFUA_1G03035)-RELATED"/>
    <property type="match status" value="1"/>
</dbReference>
<sequence>MDDEIDLIRNYVETTLRASGSHGFDHILRVTRLCEAIGRVEGADMRVLIPAALFHDIARPLEEERGFSHEEEGARIAEDYLRSVRYDTDRIPLIAHAIRTHRYRSTATPETLEAKILSDADKLDALGAVGIARTFLRAGEHGGGIQDAVDHIGDKLLKLKGLMYTDGARQIAEERHELLTRFVENLDEEMHVGGRCR</sequence>
<feature type="domain" description="HD" evidence="1">
    <location>
        <begin position="23"/>
        <end position="126"/>
    </location>
</feature>
<dbReference type="InterPro" id="IPR006674">
    <property type="entry name" value="HD_domain"/>
</dbReference>
<evidence type="ECO:0000313" key="2">
    <source>
        <dbReference type="EMBL" id="QYZ80436.1"/>
    </source>
</evidence>
<dbReference type="Proteomes" id="UP000826709">
    <property type="component" value="Chromosome"/>
</dbReference>
<organism evidence="2 3">
    <name type="scientific">Methanofollis formosanus</name>
    <dbReference type="NCBI Taxonomy" id="299308"/>
    <lineage>
        <taxon>Archaea</taxon>
        <taxon>Methanobacteriati</taxon>
        <taxon>Methanobacteriota</taxon>
        <taxon>Stenosarchaea group</taxon>
        <taxon>Methanomicrobia</taxon>
        <taxon>Methanomicrobiales</taxon>
        <taxon>Methanomicrobiaceae</taxon>
        <taxon>Methanofollis</taxon>
    </lineage>
</organism>
<dbReference type="OrthoDB" id="17914at2157"/>
<reference evidence="2" key="1">
    <citation type="journal article" date="2005" name="Int. J. Syst. Evol. Microbiol.">
        <title>Methanofollis formosanus sp. nov., isolated from a fish pond.</title>
        <authorList>
            <person name="Wu S.Y."/>
            <person name="Chen S.C."/>
            <person name="Lai M.C."/>
        </authorList>
    </citation>
    <scope>NUCLEOTIDE SEQUENCE</scope>
    <source>
        <strain evidence="2">ML15</strain>
    </source>
</reference>
<protein>
    <submittedName>
        <fullName evidence="2">HD domain-containing protein</fullName>
    </submittedName>
</protein>
<dbReference type="PROSITE" id="PS51831">
    <property type="entry name" value="HD"/>
    <property type="match status" value="1"/>
</dbReference>
<dbReference type="NCBIfam" id="TIGR00277">
    <property type="entry name" value="HDIG"/>
    <property type="match status" value="1"/>
</dbReference>
<dbReference type="SUPFAM" id="SSF109604">
    <property type="entry name" value="HD-domain/PDEase-like"/>
    <property type="match status" value="1"/>
</dbReference>
<evidence type="ECO:0000313" key="3">
    <source>
        <dbReference type="Proteomes" id="UP000826709"/>
    </source>
</evidence>
<reference evidence="2" key="2">
    <citation type="submission" date="2019-03" db="EMBL/GenBank/DDBJ databases">
        <authorList>
            <person name="Chen S.-C."/>
            <person name="Wu S.-Y."/>
            <person name="Lai M.-C."/>
        </authorList>
    </citation>
    <scope>NUCLEOTIDE SEQUENCE</scope>
    <source>
        <strain evidence="2">ML15</strain>
    </source>
</reference>
<keyword evidence="3" id="KW-1185">Reference proteome</keyword>
<dbReference type="Pfam" id="PF01966">
    <property type="entry name" value="HD"/>
    <property type="match status" value="1"/>
</dbReference>
<dbReference type="SMART" id="SM00471">
    <property type="entry name" value="HDc"/>
    <property type="match status" value="1"/>
</dbReference>
<dbReference type="Gene3D" id="1.10.3210.50">
    <property type="match status" value="1"/>
</dbReference>
<accession>A0A8G1A3L5</accession>
<evidence type="ECO:0000259" key="1">
    <source>
        <dbReference type="PROSITE" id="PS51831"/>
    </source>
</evidence>
<dbReference type="InterPro" id="IPR003607">
    <property type="entry name" value="HD/PDEase_dom"/>
</dbReference>
<dbReference type="CDD" id="cd00077">
    <property type="entry name" value="HDc"/>
    <property type="match status" value="1"/>
</dbReference>
<name>A0A8G1A3L5_9EURY</name>
<dbReference type="InterPro" id="IPR006675">
    <property type="entry name" value="HDIG_dom"/>
</dbReference>